<dbReference type="GO" id="GO:0005739">
    <property type="term" value="C:mitochondrion"/>
    <property type="evidence" value="ECO:0007669"/>
    <property type="project" value="UniProtKB-SubCell"/>
</dbReference>
<dbReference type="EMBL" id="HG994584">
    <property type="protein sequence ID" value="CAF2943936.1"/>
    <property type="molecule type" value="Genomic_DNA"/>
</dbReference>
<dbReference type="Pfam" id="PF10037">
    <property type="entry name" value="MRP-S27"/>
    <property type="match status" value="2"/>
</dbReference>
<sequence length="261" mass="30695">MDIFANAVTSVTQCDPLEDLLHRFRRTPQSFKTLPSTHHAVVRAYLSLGKTEELLRIAAKVASHIMLQEEIDQEFALARSMAIYGALKYALTDINDQKTIPWDPIQYSEKKEPEEEIKIRVEYLDPVYNDDHFDLIKGDDIVGKTLMFLACALRGQNIPESGPVSSCISKRLQELLEDEIFSNLKFEEFDIFQYLDQCIVQDLESLHFDSKLKELYIKWDSVRENELRKQYDSYMREHRLDEIERKKKLLQEKKKRNTFLL</sequence>
<name>A0A7R8CVI1_LEPSM</name>
<dbReference type="InterPro" id="IPR034913">
    <property type="entry name" value="mS27/PTCD2"/>
</dbReference>
<keyword evidence="3" id="KW-1185">Reference proteome</keyword>
<reference evidence="2" key="1">
    <citation type="submission" date="2021-02" db="EMBL/GenBank/DDBJ databases">
        <authorList>
            <person name="Bekaert M."/>
        </authorList>
    </citation>
    <scope>NUCLEOTIDE SEQUENCE</scope>
    <source>
        <strain evidence="2">IoA-00</strain>
    </source>
</reference>
<dbReference type="PANTHER" id="PTHR21393">
    <property type="entry name" value="MITOCHONDRIAL 28S RIBOSOMAL PROTEIN S27"/>
    <property type="match status" value="1"/>
</dbReference>
<proteinExistence type="predicted"/>
<dbReference type="PANTHER" id="PTHR21393:SF0">
    <property type="entry name" value="SMALL RIBOSOMAL SUBUNIT PROTEIN MS27"/>
    <property type="match status" value="1"/>
</dbReference>
<evidence type="ECO:0000313" key="2">
    <source>
        <dbReference type="EMBL" id="CAF2943936.1"/>
    </source>
</evidence>
<protein>
    <submittedName>
        <fullName evidence="2">MRPS27</fullName>
    </submittedName>
</protein>
<gene>
    <name evidence="2" type="ORF">LSAA_9540</name>
</gene>
<evidence type="ECO:0000313" key="3">
    <source>
        <dbReference type="Proteomes" id="UP000675881"/>
    </source>
</evidence>
<evidence type="ECO:0000256" key="1">
    <source>
        <dbReference type="ARBA" id="ARBA00004173"/>
    </source>
</evidence>
<comment type="subcellular location">
    <subcellularLocation>
        <location evidence="1">Mitochondrion</location>
    </subcellularLocation>
</comment>
<organism evidence="2 3">
    <name type="scientific">Lepeophtheirus salmonis</name>
    <name type="common">Salmon louse</name>
    <name type="synonym">Caligus salmonis</name>
    <dbReference type="NCBI Taxonomy" id="72036"/>
    <lineage>
        <taxon>Eukaryota</taxon>
        <taxon>Metazoa</taxon>
        <taxon>Ecdysozoa</taxon>
        <taxon>Arthropoda</taxon>
        <taxon>Crustacea</taxon>
        <taxon>Multicrustacea</taxon>
        <taxon>Hexanauplia</taxon>
        <taxon>Copepoda</taxon>
        <taxon>Siphonostomatoida</taxon>
        <taxon>Caligidae</taxon>
        <taxon>Lepeophtheirus</taxon>
    </lineage>
</organism>
<dbReference type="AlphaFoldDB" id="A0A7R8CVI1"/>
<dbReference type="InterPro" id="IPR019266">
    <property type="entry name" value="Ribosomal_mS27"/>
</dbReference>
<accession>A0A7R8CVI1</accession>
<dbReference type="OrthoDB" id="19830at2759"/>
<dbReference type="Proteomes" id="UP000675881">
    <property type="component" value="Chromosome 5"/>
</dbReference>